<organism evidence="3 4">
    <name type="scientific">Sporosarcina limicola</name>
    <dbReference type="NCBI Taxonomy" id="34101"/>
    <lineage>
        <taxon>Bacteria</taxon>
        <taxon>Bacillati</taxon>
        <taxon>Bacillota</taxon>
        <taxon>Bacilli</taxon>
        <taxon>Bacillales</taxon>
        <taxon>Caryophanaceae</taxon>
        <taxon>Sporosarcina</taxon>
    </lineage>
</organism>
<protein>
    <submittedName>
        <fullName evidence="3">Transcriptional regulator YheO</fullName>
    </submittedName>
</protein>
<feature type="domain" description="YheO-like" evidence="1">
    <location>
        <begin position="7"/>
        <end position="118"/>
    </location>
</feature>
<dbReference type="Pfam" id="PF08348">
    <property type="entry name" value="PAS_6"/>
    <property type="match status" value="1"/>
</dbReference>
<evidence type="ECO:0000259" key="1">
    <source>
        <dbReference type="Pfam" id="PF08348"/>
    </source>
</evidence>
<sequence length="221" mass="24612">MLNNVILEQYKPLAKYIFEIVGADCEVILHDTNQPDSSIIALEGNLSNRSLGGPLTDLALEVLQSKRFLTEAHITNYKSTLPDGRICRSSSYYIKDNEDKLIGILCINVLVSDLIDIRNKIDGLIGLTGLSTQISSTEVRPAKQEERLGQNIDELMSSLISEVLSNYDGNTSELSPREKEYIIAELEKKGVFLLKGGVMEVAKSIEMSEPSVYRYLAKIKQ</sequence>
<proteinExistence type="predicted"/>
<name>A0A927MNK4_9BACL</name>
<feature type="domain" description="Transcriptional regulator DauR-like HTH" evidence="2">
    <location>
        <begin position="156"/>
        <end position="216"/>
    </location>
</feature>
<evidence type="ECO:0000313" key="3">
    <source>
        <dbReference type="EMBL" id="MBE1554724.1"/>
    </source>
</evidence>
<gene>
    <name evidence="3" type="ORF">H4683_001802</name>
</gene>
<dbReference type="EMBL" id="JADBEL010000008">
    <property type="protein sequence ID" value="MBE1554724.1"/>
    <property type="molecule type" value="Genomic_DNA"/>
</dbReference>
<dbReference type="PANTHER" id="PTHR35568">
    <property type="entry name" value="TRANSCRIPTIONAL REGULATOR DAUR"/>
    <property type="match status" value="1"/>
</dbReference>
<comment type="caution">
    <text evidence="3">The sequence shown here is derived from an EMBL/GenBank/DDBJ whole genome shotgun (WGS) entry which is preliminary data.</text>
</comment>
<reference evidence="3" key="1">
    <citation type="submission" date="2020-10" db="EMBL/GenBank/DDBJ databases">
        <title>Genomic Encyclopedia of Type Strains, Phase IV (KMG-IV): sequencing the most valuable type-strain genomes for metagenomic binning, comparative biology and taxonomic classification.</title>
        <authorList>
            <person name="Goeker M."/>
        </authorList>
    </citation>
    <scope>NUCLEOTIDE SEQUENCE</scope>
    <source>
        <strain evidence="3">DSM 13886</strain>
    </source>
</reference>
<dbReference type="Proteomes" id="UP000658225">
    <property type="component" value="Unassembled WGS sequence"/>
</dbReference>
<accession>A0A927MNK4</accession>
<dbReference type="InterPro" id="IPR013559">
    <property type="entry name" value="YheO"/>
</dbReference>
<evidence type="ECO:0000313" key="4">
    <source>
        <dbReference type="Proteomes" id="UP000658225"/>
    </source>
</evidence>
<evidence type="ECO:0000259" key="2">
    <source>
        <dbReference type="Pfam" id="PF13309"/>
    </source>
</evidence>
<dbReference type="RefSeq" id="WP_192598485.1">
    <property type="nucleotide sequence ID" value="NZ_JADBEL010000008.1"/>
</dbReference>
<dbReference type="InterPro" id="IPR039446">
    <property type="entry name" value="DauR-like"/>
</dbReference>
<keyword evidence="4" id="KW-1185">Reference proteome</keyword>
<dbReference type="AlphaFoldDB" id="A0A927MNK4"/>
<dbReference type="PANTHER" id="PTHR35568:SF1">
    <property type="entry name" value="TRANSCRIPTIONAL REGULATOR DAUR"/>
    <property type="match status" value="1"/>
</dbReference>
<dbReference type="InterPro" id="IPR039445">
    <property type="entry name" value="DauR-like_HTH"/>
</dbReference>
<dbReference type="Pfam" id="PF13309">
    <property type="entry name" value="HTH_22"/>
    <property type="match status" value="1"/>
</dbReference>